<keyword evidence="1" id="KW-1133">Transmembrane helix</keyword>
<reference evidence="2 3" key="1">
    <citation type="submission" date="2023-10" db="EMBL/GenBank/DDBJ databases">
        <authorList>
            <person name="Botero Cardona J."/>
        </authorList>
    </citation>
    <scope>NUCLEOTIDE SEQUENCE [LARGE SCALE GENOMIC DNA]</scope>
    <source>
        <strain evidence="2 3">R-55214</strain>
    </source>
</reference>
<name>A0ABM9MUI7_9LACO</name>
<keyword evidence="1" id="KW-0812">Transmembrane</keyword>
<proteinExistence type="predicted"/>
<dbReference type="Proteomes" id="UP001314166">
    <property type="component" value="Unassembled WGS sequence"/>
</dbReference>
<keyword evidence="1" id="KW-0472">Membrane</keyword>
<evidence type="ECO:0000256" key="1">
    <source>
        <dbReference type="SAM" id="Phobius"/>
    </source>
</evidence>
<keyword evidence="3" id="KW-1185">Reference proteome</keyword>
<dbReference type="RefSeq" id="WP_059394004.1">
    <property type="nucleotide sequence ID" value="NZ_CAUZLH010000002.1"/>
</dbReference>
<feature type="transmembrane region" description="Helical" evidence="1">
    <location>
        <begin position="31"/>
        <end position="49"/>
    </location>
</feature>
<accession>A0ABM9MUI7</accession>
<dbReference type="EMBL" id="CAUZMB010000004">
    <property type="protein sequence ID" value="CAK1240937.1"/>
    <property type="molecule type" value="Genomic_DNA"/>
</dbReference>
<organism evidence="2 3">
    <name type="scientific">Fructobacillus evanidus</name>
    <dbReference type="NCBI Taxonomy" id="3064281"/>
    <lineage>
        <taxon>Bacteria</taxon>
        <taxon>Bacillati</taxon>
        <taxon>Bacillota</taxon>
        <taxon>Bacilli</taxon>
        <taxon>Lactobacillales</taxon>
        <taxon>Lactobacillaceae</taxon>
        <taxon>Fructobacillus</taxon>
    </lineage>
</organism>
<evidence type="ECO:0000313" key="3">
    <source>
        <dbReference type="Proteomes" id="UP001314166"/>
    </source>
</evidence>
<sequence length="61" mass="7146">MKNRKIMWLLALASLIAFVGSLWLDQLFFKIMFYIVATPLFLQLGWSAAEKTSGYFKKNQR</sequence>
<comment type="caution">
    <text evidence="2">The sequence shown here is derived from an EMBL/GenBank/DDBJ whole genome shotgun (WGS) entry which is preliminary data.</text>
</comment>
<gene>
    <name evidence="2" type="ORF">R55214_HHFBAMCI_00818</name>
</gene>
<evidence type="ECO:0000313" key="2">
    <source>
        <dbReference type="EMBL" id="CAK1240937.1"/>
    </source>
</evidence>
<protein>
    <submittedName>
        <fullName evidence="2">Uncharacterized protein</fullName>
    </submittedName>
</protein>